<dbReference type="SUPFAM" id="SSF55718">
    <property type="entry name" value="SCP-like"/>
    <property type="match status" value="1"/>
</dbReference>
<dbReference type="Pfam" id="PF02036">
    <property type="entry name" value="SCP2"/>
    <property type="match status" value="1"/>
</dbReference>
<dbReference type="AlphaFoldDB" id="A0A7K0CDQ0"/>
<protein>
    <recommendedName>
        <fullName evidence="1">SCP2 domain-containing protein</fullName>
    </recommendedName>
</protein>
<dbReference type="InterPro" id="IPR003033">
    <property type="entry name" value="SCP2_sterol-bd_dom"/>
</dbReference>
<evidence type="ECO:0000259" key="1">
    <source>
        <dbReference type="Pfam" id="PF02036"/>
    </source>
</evidence>
<dbReference type="Gene3D" id="3.30.1050.10">
    <property type="entry name" value="SCP2 sterol-binding domain"/>
    <property type="match status" value="1"/>
</dbReference>
<dbReference type="InterPro" id="IPR036527">
    <property type="entry name" value="SCP2_sterol-bd_dom_sf"/>
</dbReference>
<keyword evidence="3" id="KW-1185">Reference proteome</keyword>
<proteinExistence type="predicted"/>
<reference evidence="2 3" key="1">
    <citation type="submission" date="2019-10" db="EMBL/GenBank/DDBJ databases">
        <title>Streptomyces smaragdinus sp. nov. and Streptomyces fabii sp. nov., isolated from the gut of fungus growing-termite Macrotermes natalensis.</title>
        <authorList>
            <person name="Schwitalla J."/>
            <person name="Benndorf R."/>
            <person name="Martin K."/>
            <person name="De Beer W."/>
            <person name="Kaster A.-K."/>
            <person name="Vollmers J."/>
            <person name="Poulsen M."/>
            <person name="Beemelmanns C."/>
        </authorList>
    </citation>
    <scope>NUCLEOTIDE SEQUENCE [LARGE SCALE GENOMIC DNA]</scope>
    <source>
        <strain evidence="2 3">RB5</strain>
    </source>
</reference>
<name>A0A7K0CDQ0_9ACTN</name>
<dbReference type="OrthoDB" id="4241540at2"/>
<dbReference type="EMBL" id="WEGJ01000004">
    <property type="protein sequence ID" value="MQY11599.1"/>
    <property type="molecule type" value="Genomic_DNA"/>
</dbReference>
<dbReference type="Proteomes" id="UP000466345">
    <property type="component" value="Unassembled WGS sequence"/>
</dbReference>
<evidence type="ECO:0000313" key="3">
    <source>
        <dbReference type="Proteomes" id="UP000466345"/>
    </source>
</evidence>
<feature type="domain" description="SCP2" evidence="1">
    <location>
        <begin position="44"/>
        <end position="126"/>
    </location>
</feature>
<organism evidence="2 3">
    <name type="scientific">Streptomyces smaragdinus</name>
    <dbReference type="NCBI Taxonomy" id="2585196"/>
    <lineage>
        <taxon>Bacteria</taxon>
        <taxon>Bacillati</taxon>
        <taxon>Actinomycetota</taxon>
        <taxon>Actinomycetes</taxon>
        <taxon>Kitasatosporales</taxon>
        <taxon>Streptomycetaceae</taxon>
        <taxon>Streptomyces</taxon>
    </lineage>
</organism>
<gene>
    <name evidence="2" type="ORF">SRB5_17180</name>
</gene>
<evidence type="ECO:0000313" key="2">
    <source>
        <dbReference type="EMBL" id="MQY11599.1"/>
    </source>
</evidence>
<accession>A0A7K0CDQ0</accession>
<dbReference type="RefSeq" id="WP_153450910.1">
    <property type="nucleotide sequence ID" value="NZ_WEGJ01000004.1"/>
</dbReference>
<sequence>MTTHDRADVAGPIAAVRAELLSSDDVDERLDLVFSLFRASFRADRTHGRSGVFQFEIDTPAGVRYRCVSVADGHCTASDVAPAPNAVIAVDLADLVALSVGGLKGTDAFLGGRLKISGDVVFAMNWIEWFGARSRI</sequence>
<comment type="caution">
    <text evidence="2">The sequence shown here is derived from an EMBL/GenBank/DDBJ whole genome shotgun (WGS) entry which is preliminary data.</text>
</comment>